<feature type="signal peptide" evidence="4">
    <location>
        <begin position="1"/>
        <end position="35"/>
    </location>
</feature>
<dbReference type="RefSeq" id="WP_086553618.1">
    <property type="nucleotide sequence ID" value="NZ_JAERKX010000006.1"/>
</dbReference>
<comment type="similarity">
    <text evidence="2">Belongs to the virb1 family.</text>
</comment>
<evidence type="ECO:0000313" key="6">
    <source>
        <dbReference type="EMBL" id="MCX2564270.1"/>
    </source>
</evidence>
<dbReference type="PANTHER" id="PTHR37423">
    <property type="entry name" value="SOLUBLE LYTIC MUREIN TRANSGLYCOSYLASE-RELATED"/>
    <property type="match status" value="1"/>
</dbReference>
<protein>
    <submittedName>
        <fullName evidence="6">Lytic transglycosylase domain-containing protein</fullName>
    </submittedName>
</protein>
<dbReference type="SUPFAM" id="SSF53955">
    <property type="entry name" value="Lysozyme-like"/>
    <property type="match status" value="1"/>
</dbReference>
<feature type="chain" id="PRO_5046232428" evidence="4">
    <location>
        <begin position="36"/>
        <end position="643"/>
    </location>
</feature>
<reference evidence="6 7" key="1">
    <citation type="submission" date="2022-11" db="EMBL/GenBank/DDBJ databases">
        <title>Genome sequencing of Acetobacter type strain.</title>
        <authorList>
            <person name="Heo J."/>
            <person name="Lee D."/>
            <person name="Han B.-H."/>
            <person name="Hong S.-B."/>
            <person name="Kwon S.-W."/>
        </authorList>
    </citation>
    <scope>NUCLEOTIDE SEQUENCE [LARGE SCALE GENOMIC DNA]</scope>
    <source>
        <strain evidence="6 7">KACC 21253</strain>
    </source>
</reference>
<dbReference type="PANTHER" id="PTHR37423:SF2">
    <property type="entry name" value="MEMBRANE-BOUND LYTIC MUREIN TRANSGLYCOSYLASE C"/>
    <property type="match status" value="1"/>
</dbReference>
<comment type="caution">
    <text evidence="6">The sequence shown here is derived from an EMBL/GenBank/DDBJ whole genome shotgun (WGS) entry which is preliminary data.</text>
</comment>
<dbReference type="InterPro" id="IPR023346">
    <property type="entry name" value="Lysozyme-like_dom_sf"/>
</dbReference>
<dbReference type="Gene3D" id="1.10.530.10">
    <property type="match status" value="1"/>
</dbReference>
<comment type="similarity">
    <text evidence="1">Belongs to the transglycosylase Slt family.</text>
</comment>
<dbReference type="EMBL" id="JAPIUZ010000005">
    <property type="protein sequence ID" value="MCX2564270.1"/>
    <property type="molecule type" value="Genomic_DNA"/>
</dbReference>
<dbReference type="PROSITE" id="PS00922">
    <property type="entry name" value="TRANSGLYCOSYLASE"/>
    <property type="match status" value="1"/>
</dbReference>
<accession>A0ABT3QG62</accession>
<evidence type="ECO:0000259" key="5">
    <source>
        <dbReference type="Pfam" id="PF01464"/>
    </source>
</evidence>
<evidence type="ECO:0000256" key="2">
    <source>
        <dbReference type="ARBA" id="ARBA00009387"/>
    </source>
</evidence>
<name>A0ABT3QG62_9PROT</name>
<evidence type="ECO:0000256" key="3">
    <source>
        <dbReference type="ARBA" id="ARBA00022729"/>
    </source>
</evidence>
<evidence type="ECO:0000313" key="7">
    <source>
        <dbReference type="Proteomes" id="UP001301152"/>
    </source>
</evidence>
<evidence type="ECO:0000256" key="1">
    <source>
        <dbReference type="ARBA" id="ARBA00007734"/>
    </source>
</evidence>
<sequence length="643" mass="70499">MRAIGQISNHIAATAILAGAALWAGASVTTTKAHAAPPEPGQDAHSNELAMVMPRQAFNGSDDLPLPKPLSSEASLQIRSIFRLQRQGAFSEAISSSTHLTDTLLLADIEADRYLNPAYHPSVAELRLWLKQYSTHADASAIWDRLAAITQQKSPAPLPPSGKVLSYAGIPASHVAYDFTRNHLLDRTLRERAGWGIKGVRSALRLIEKTPGMTPAYAAQLKAEAAQAMLAMGNTDVALEIARSGFEQTHNKNALAGFIAGLALWKKDLHAQAVPFFTKATYAENATPAMRAACAFWASRAYKKLGQTHKYHLWLQHAEGFTDTFYGLLASQQLHASGGGHDKNYVHKAELTRALKDSAPSTPVLTEIDLEAVGGTEIGRRVFALLQTGEQERAERTIRRAWADFRDVTLARSFQLVAEAAGLHNLATEMAEAINNREAHTQRNDNTPLPVLKPRNGFTMDPALVYALTRLESNFDAKAVSGSGAHGLMQIMPLTADFIISPSPANITHRFEQAVDTLHDPSLNLEIGQRYVHYLADLTQHTTQQPGLQGGDMIRLLASYNTGPAALAKWERDSAVSSEDPFLYMELLPNAETREYVHRALSYLWIYASKMNLPKPSLQALAHNQWPDFAEETALANRKITLH</sequence>
<feature type="domain" description="Transglycosylase SLT" evidence="5">
    <location>
        <begin position="456"/>
        <end position="574"/>
    </location>
</feature>
<keyword evidence="7" id="KW-1185">Reference proteome</keyword>
<dbReference type="InterPro" id="IPR000189">
    <property type="entry name" value="Transglyc_AS"/>
</dbReference>
<dbReference type="SUPFAM" id="SSF48435">
    <property type="entry name" value="Bacterial muramidases"/>
    <property type="match status" value="1"/>
</dbReference>
<dbReference type="InterPro" id="IPR008939">
    <property type="entry name" value="Lytic_TGlycosylase_superhlx_U"/>
</dbReference>
<evidence type="ECO:0000256" key="4">
    <source>
        <dbReference type="SAM" id="SignalP"/>
    </source>
</evidence>
<dbReference type="Proteomes" id="UP001301152">
    <property type="component" value="Unassembled WGS sequence"/>
</dbReference>
<proteinExistence type="inferred from homology"/>
<dbReference type="Pfam" id="PF01464">
    <property type="entry name" value="SLT"/>
    <property type="match status" value="1"/>
</dbReference>
<dbReference type="InterPro" id="IPR008258">
    <property type="entry name" value="Transglycosylase_SLT_dom_1"/>
</dbReference>
<gene>
    <name evidence="6" type="ORF">OQ497_09895</name>
</gene>
<keyword evidence="3 4" id="KW-0732">Signal</keyword>
<organism evidence="6 7">
    <name type="scientific">Acetobacter thailandicus</name>
    <dbReference type="NCBI Taxonomy" id="1502842"/>
    <lineage>
        <taxon>Bacteria</taxon>
        <taxon>Pseudomonadati</taxon>
        <taxon>Pseudomonadota</taxon>
        <taxon>Alphaproteobacteria</taxon>
        <taxon>Acetobacterales</taxon>
        <taxon>Acetobacteraceae</taxon>
        <taxon>Acetobacter</taxon>
    </lineage>
</organism>